<organism evidence="1">
    <name type="scientific">bioreactor metagenome</name>
    <dbReference type="NCBI Taxonomy" id="1076179"/>
    <lineage>
        <taxon>unclassified sequences</taxon>
        <taxon>metagenomes</taxon>
        <taxon>ecological metagenomes</taxon>
    </lineage>
</organism>
<protein>
    <submittedName>
        <fullName evidence="1">Uncharacterized protein</fullName>
    </submittedName>
</protein>
<proteinExistence type="predicted"/>
<evidence type="ECO:0000313" key="1">
    <source>
        <dbReference type="EMBL" id="MPM94071.1"/>
    </source>
</evidence>
<name>A0A645DXM3_9ZZZZ</name>
<accession>A0A645DXM3</accession>
<dbReference type="EMBL" id="VSSQ01040762">
    <property type="protein sequence ID" value="MPM94071.1"/>
    <property type="molecule type" value="Genomic_DNA"/>
</dbReference>
<dbReference type="AlphaFoldDB" id="A0A645DXM3"/>
<gene>
    <name evidence="1" type="ORF">SDC9_141214</name>
</gene>
<comment type="caution">
    <text evidence="1">The sequence shown here is derived from an EMBL/GenBank/DDBJ whole genome shotgun (WGS) entry which is preliminary data.</text>
</comment>
<sequence length="150" mass="16721">MARQHFSVGVDIDSLVFGLLQEQVEIVEIMAGNNDERSLFNGERDSDGNRNAVGLSVGAVEQVHTSEVDFAGFKYQRQELFHGFAITHGAQAFIEEIIYDVIRITQDQSVIGISGHTAQAQKNQGFKRTNIFLIFPEDFHSEVFSTLTGQ</sequence>
<reference evidence="1" key="1">
    <citation type="submission" date="2019-08" db="EMBL/GenBank/DDBJ databases">
        <authorList>
            <person name="Kucharzyk K."/>
            <person name="Murdoch R.W."/>
            <person name="Higgins S."/>
            <person name="Loffler F."/>
        </authorList>
    </citation>
    <scope>NUCLEOTIDE SEQUENCE</scope>
</reference>